<name>A0A7C4LLM5_9PLAN</name>
<comment type="caution">
    <text evidence="2">The sequence shown here is derived from an EMBL/GenBank/DDBJ whole genome shotgun (WGS) entry which is preliminary data.</text>
</comment>
<proteinExistence type="predicted"/>
<dbReference type="EMBL" id="DSVQ01000015">
    <property type="protein sequence ID" value="HGT39815.1"/>
    <property type="molecule type" value="Genomic_DNA"/>
</dbReference>
<keyword evidence="1" id="KW-0732">Signal</keyword>
<protein>
    <recommendedName>
        <fullName evidence="3">Neutral/alkaline non-lysosomal ceramidase N-terminal domain-containing protein</fullName>
    </recommendedName>
</protein>
<feature type="chain" id="PRO_5027698756" description="Neutral/alkaline non-lysosomal ceramidase N-terminal domain-containing protein" evidence="1">
    <location>
        <begin position="23"/>
        <end position="484"/>
    </location>
</feature>
<sequence>MARCLGLWLTAVLGLTVDAVFAGDSTLTDSTLKVGAYAQDITPPRFPISVNGSMTDHLAVAAHDPLQARCLVLANSQTQLALVVCDSCAIPREIVDSARRRASYRTGIPAANMLIAATHAHSCPTVVGVFQSDPDENYREFLADRIADAIERAWQRLEPGRIGWTTAVDDTQVFNRRWKLKDGMLEENPFGQKIDRVRMNPGFNNPHVVEPVGPVDPQISVLSAQSRDGRPIAVLANYGLHYVGGVPGNVVSADYFGEFAARLNRLLGERGGNGECVVIMSNGTSGDVNNVNFRMTMPPKREPFEQIGIVADSVAQKVAAVYGSIAHTDDVVLASVDTELTLGVRKPSAAEVAAARQLLEENPERPLKGLQLIYARETVLLHDFPDTVNVRLQALRIGDLAIVSSPCETFAETGLAIKRDSPFRHTFVIELANGYHGYLPTPQQHEWGGYETWRARSSYLAVDAEPKVRNTLLELLHQLKALPR</sequence>
<gene>
    <name evidence="2" type="ORF">ENS64_11225</name>
</gene>
<evidence type="ECO:0000313" key="2">
    <source>
        <dbReference type="EMBL" id="HGT39815.1"/>
    </source>
</evidence>
<reference evidence="2" key="1">
    <citation type="journal article" date="2020" name="mSystems">
        <title>Genome- and Community-Level Interaction Insights into Carbon Utilization and Element Cycling Functions of Hydrothermarchaeota in Hydrothermal Sediment.</title>
        <authorList>
            <person name="Zhou Z."/>
            <person name="Liu Y."/>
            <person name="Xu W."/>
            <person name="Pan J."/>
            <person name="Luo Z.H."/>
            <person name="Li M."/>
        </authorList>
    </citation>
    <scope>NUCLEOTIDE SEQUENCE [LARGE SCALE GENOMIC DNA]</scope>
    <source>
        <strain evidence="2">SpSt-508</strain>
    </source>
</reference>
<feature type="signal peptide" evidence="1">
    <location>
        <begin position="1"/>
        <end position="22"/>
    </location>
</feature>
<evidence type="ECO:0000256" key="1">
    <source>
        <dbReference type="SAM" id="SignalP"/>
    </source>
</evidence>
<dbReference type="AlphaFoldDB" id="A0A7C4LLM5"/>
<evidence type="ECO:0008006" key="3">
    <source>
        <dbReference type="Google" id="ProtNLM"/>
    </source>
</evidence>
<accession>A0A7C4LLM5</accession>
<organism evidence="2">
    <name type="scientific">Schlesneria paludicola</name>
    <dbReference type="NCBI Taxonomy" id="360056"/>
    <lineage>
        <taxon>Bacteria</taxon>
        <taxon>Pseudomonadati</taxon>
        <taxon>Planctomycetota</taxon>
        <taxon>Planctomycetia</taxon>
        <taxon>Planctomycetales</taxon>
        <taxon>Planctomycetaceae</taxon>
        <taxon>Schlesneria</taxon>
    </lineage>
</organism>